<evidence type="ECO:0000256" key="1">
    <source>
        <dbReference type="ARBA" id="ARBA00004123"/>
    </source>
</evidence>
<dbReference type="InterPro" id="IPR051649">
    <property type="entry name" value="CUT_Homeobox"/>
</dbReference>
<dbReference type="Proteomes" id="UP000008068">
    <property type="component" value="Unassembled WGS sequence"/>
</dbReference>
<keyword evidence="3 10" id="KW-0805">Transcription regulation</keyword>
<gene>
    <name evidence="14" type="ORF">CAEBREN_24852</name>
</gene>
<dbReference type="InterPro" id="IPR001356">
    <property type="entry name" value="HD"/>
</dbReference>
<sequence>MDHCLSPRSKSPSSYPDFHPIWSDSAEEENDDYLKIIEEATLNLNKNPAADLQANQWRSEEEEEYSTLFPTGQCQLPQMNLSRMAVDNTDFHDFSGSSVHACVASNVQSNQNAFGVYNNAPALQNYYNASQNTDMEYDNANHFLHTHQIPMVQDHHYGNNGNVQYAPINYFNAYQNYYQNYHHGGPMIQEQRIGKTKNEVSRLANGHQKTARREPREFHPYQRNESSPTFQKQRTGLDFTQPILQIDDVGYIDTIDLISKIAQEIKDHSIHQEVLAEKVMCRTQGTLSEMLSKPRQWHELTTGRQTYLRLHNWLSQPLETRLAILKMTPEDVNKVIGPPPPTTCRNPTSGEEPKKKFVFSDYQKSVLEAVFKQNRNPKKLEQQQLAEELKLEFKTVKNFFDNARRRKKN</sequence>
<dbReference type="Pfam" id="PF00046">
    <property type="entry name" value="Homeodomain"/>
    <property type="match status" value="1"/>
</dbReference>
<dbReference type="InterPro" id="IPR010982">
    <property type="entry name" value="Lambda_DNA-bd_dom_sf"/>
</dbReference>
<evidence type="ECO:0000313" key="15">
    <source>
        <dbReference type="Proteomes" id="UP000008068"/>
    </source>
</evidence>
<dbReference type="GO" id="GO:0005634">
    <property type="term" value="C:nucleus"/>
    <property type="evidence" value="ECO:0007669"/>
    <property type="project" value="UniProtKB-SubCell"/>
</dbReference>
<keyword evidence="7 8" id="KW-0539">Nucleus</keyword>
<dbReference type="SUPFAM" id="SSF47413">
    <property type="entry name" value="lambda repressor-like DNA-binding domains"/>
    <property type="match status" value="1"/>
</dbReference>
<keyword evidence="6 10" id="KW-0804">Transcription</keyword>
<evidence type="ECO:0000259" key="13">
    <source>
        <dbReference type="PROSITE" id="PS51042"/>
    </source>
</evidence>
<protein>
    <recommendedName>
        <fullName evidence="10">One cut domain family member</fullName>
    </recommendedName>
</protein>
<dbReference type="FunCoup" id="G0NC38">
    <property type="interactions" value="228"/>
</dbReference>
<dbReference type="PANTHER" id="PTHR14057:SF47">
    <property type="entry name" value="HOMEOBOX PROTEIN ONECUT"/>
    <property type="match status" value="1"/>
</dbReference>
<dbReference type="OrthoDB" id="10068888at2759"/>
<dbReference type="InterPro" id="IPR009057">
    <property type="entry name" value="Homeodomain-like_sf"/>
</dbReference>
<reference evidence="15" key="1">
    <citation type="submission" date="2011-07" db="EMBL/GenBank/DDBJ databases">
        <authorList>
            <consortium name="Caenorhabditis brenneri Sequencing and Analysis Consortium"/>
            <person name="Wilson R.K."/>
        </authorList>
    </citation>
    <scope>NUCLEOTIDE SEQUENCE [LARGE SCALE GENOMIC DNA]</scope>
    <source>
        <strain evidence="15">PB2801</strain>
    </source>
</reference>
<accession>G0NC38</accession>
<comment type="similarity">
    <text evidence="2 10">Belongs to the CUT homeobox family.</text>
</comment>
<keyword evidence="4 8" id="KW-0238">DNA-binding</keyword>
<dbReference type="PROSITE" id="PS50071">
    <property type="entry name" value="HOMEOBOX_2"/>
    <property type="match status" value="1"/>
</dbReference>
<evidence type="ECO:0000256" key="3">
    <source>
        <dbReference type="ARBA" id="ARBA00023015"/>
    </source>
</evidence>
<feature type="domain" description="CUT" evidence="13">
    <location>
        <begin position="243"/>
        <end position="329"/>
    </location>
</feature>
<dbReference type="SMART" id="SM00389">
    <property type="entry name" value="HOX"/>
    <property type="match status" value="1"/>
</dbReference>
<dbReference type="AlphaFoldDB" id="G0NC38"/>
<dbReference type="FunFam" id="1.10.260.40:FF:000005">
    <property type="entry name" value="One cut domain family member"/>
    <property type="match status" value="1"/>
</dbReference>
<dbReference type="CDD" id="cd00086">
    <property type="entry name" value="homeodomain"/>
    <property type="match status" value="1"/>
</dbReference>
<evidence type="ECO:0000313" key="14">
    <source>
        <dbReference type="EMBL" id="EGT57408.1"/>
    </source>
</evidence>
<evidence type="ECO:0000256" key="2">
    <source>
        <dbReference type="ARBA" id="ARBA00008190"/>
    </source>
</evidence>
<evidence type="ECO:0000256" key="5">
    <source>
        <dbReference type="ARBA" id="ARBA00023155"/>
    </source>
</evidence>
<evidence type="ECO:0000256" key="7">
    <source>
        <dbReference type="ARBA" id="ARBA00023242"/>
    </source>
</evidence>
<dbReference type="STRING" id="135651.G0NC38"/>
<evidence type="ECO:0000256" key="9">
    <source>
        <dbReference type="RuleBase" id="RU000682"/>
    </source>
</evidence>
<keyword evidence="15" id="KW-1185">Reference proteome</keyword>
<evidence type="ECO:0000256" key="8">
    <source>
        <dbReference type="PROSITE-ProRule" id="PRU00108"/>
    </source>
</evidence>
<dbReference type="GO" id="GO:0000981">
    <property type="term" value="F:DNA-binding transcription factor activity, RNA polymerase II-specific"/>
    <property type="evidence" value="ECO:0007669"/>
    <property type="project" value="TreeGrafter"/>
</dbReference>
<feature type="region of interest" description="Disordered" evidence="11">
    <location>
        <begin position="1"/>
        <end position="23"/>
    </location>
</feature>
<dbReference type="Pfam" id="PF02376">
    <property type="entry name" value="CUT"/>
    <property type="match status" value="1"/>
</dbReference>
<dbReference type="HOGENOM" id="CLU_673056_0_0_1"/>
<comment type="subcellular location">
    <subcellularLocation>
        <location evidence="1 8 9">Nucleus</location>
    </subcellularLocation>
</comment>
<dbReference type="EMBL" id="GL379861">
    <property type="protein sequence ID" value="EGT57408.1"/>
    <property type="molecule type" value="Genomic_DNA"/>
</dbReference>
<feature type="region of interest" description="Disordered" evidence="11">
    <location>
        <begin position="204"/>
        <end position="234"/>
    </location>
</feature>
<dbReference type="SUPFAM" id="SSF46689">
    <property type="entry name" value="Homeodomain-like"/>
    <property type="match status" value="1"/>
</dbReference>
<proteinExistence type="inferred from homology"/>
<feature type="compositionally biased region" description="Basic and acidic residues" evidence="11">
    <location>
        <begin position="211"/>
        <end position="222"/>
    </location>
</feature>
<keyword evidence="5 8" id="KW-0371">Homeobox</keyword>
<dbReference type="GO" id="GO:0000978">
    <property type="term" value="F:RNA polymerase II cis-regulatory region sequence-specific DNA binding"/>
    <property type="evidence" value="ECO:0007669"/>
    <property type="project" value="TreeGrafter"/>
</dbReference>
<name>G0NC38_CAEBE</name>
<feature type="compositionally biased region" description="Polar residues" evidence="11">
    <location>
        <begin position="223"/>
        <end position="234"/>
    </location>
</feature>
<evidence type="ECO:0000256" key="6">
    <source>
        <dbReference type="ARBA" id="ARBA00023163"/>
    </source>
</evidence>
<evidence type="ECO:0000259" key="12">
    <source>
        <dbReference type="PROSITE" id="PS50071"/>
    </source>
</evidence>
<dbReference type="PROSITE" id="PS51042">
    <property type="entry name" value="CUT"/>
    <property type="match status" value="1"/>
</dbReference>
<dbReference type="InterPro" id="IPR003350">
    <property type="entry name" value="CUT_dom"/>
</dbReference>
<evidence type="ECO:0000256" key="4">
    <source>
        <dbReference type="ARBA" id="ARBA00023125"/>
    </source>
</evidence>
<evidence type="ECO:0000256" key="10">
    <source>
        <dbReference type="RuleBase" id="RU361129"/>
    </source>
</evidence>
<feature type="domain" description="Homeobox" evidence="12">
    <location>
        <begin position="350"/>
        <end position="409"/>
    </location>
</feature>
<dbReference type="Gene3D" id="1.10.10.60">
    <property type="entry name" value="Homeodomain-like"/>
    <property type="match status" value="1"/>
</dbReference>
<dbReference type="PANTHER" id="PTHR14057">
    <property type="entry name" value="TRANSCRIPTION FACTOR ONECUT"/>
    <property type="match status" value="1"/>
</dbReference>
<dbReference type="InParanoid" id="G0NC38"/>
<dbReference type="SMART" id="SM01109">
    <property type="entry name" value="CUT"/>
    <property type="match status" value="1"/>
</dbReference>
<evidence type="ECO:0000256" key="11">
    <source>
        <dbReference type="SAM" id="MobiDB-lite"/>
    </source>
</evidence>
<dbReference type="Gene3D" id="1.10.260.40">
    <property type="entry name" value="lambda repressor-like DNA-binding domains"/>
    <property type="match status" value="1"/>
</dbReference>
<feature type="region of interest" description="Disordered" evidence="11">
    <location>
        <begin position="333"/>
        <end position="353"/>
    </location>
</feature>
<dbReference type="eggNOG" id="KOG2252">
    <property type="taxonomic scope" value="Eukaryota"/>
</dbReference>
<organism evidence="15">
    <name type="scientific">Caenorhabditis brenneri</name>
    <name type="common">Nematode worm</name>
    <dbReference type="NCBI Taxonomy" id="135651"/>
    <lineage>
        <taxon>Eukaryota</taxon>
        <taxon>Metazoa</taxon>
        <taxon>Ecdysozoa</taxon>
        <taxon>Nematoda</taxon>
        <taxon>Chromadorea</taxon>
        <taxon>Rhabditida</taxon>
        <taxon>Rhabditina</taxon>
        <taxon>Rhabditomorpha</taxon>
        <taxon>Rhabditoidea</taxon>
        <taxon>Rhabditidae</taxon>
        <taxon>Peloderinae</taxon>
        <taxon>Caenorhabditis</taxon>
    </lineage>
</organism>